<gene>
    <name evidence="3" type="ORF">EDD40_4816</name>
</gene>
<dbReference type="Proteomes" id="UP000268727">
    <property type="component" value="Unassembled WGS sequence"/>
</dbReference>
<keyword evidence="2" id="KW-1133">Transmembrane helix</keyword>
<dbReference type="RefSeq" id="WP_123744908.1">
    <property type="nucleotide sequence ID" value="NZ_RJKM01000001.1"/>
</dbReference>
<feature type="region of interest" description="Disordered" evidence="1">
    <location>
        <begin position="137"/>
        <end position="158"/>
    </location>
</feature>
<keyword evidence="4" id="KW-1185">Reference proteome</keyword>
<dbReference type="OrthoDB" id="3680052at2"/>
<protein>
    <submittedName>
        <fullName evidence="3">Uncharacterized protein</fullName>
    </submittedName>
</protein>
<sequence length="270" mass="29180">MDEYWIRLSPLLAIMAALIGLLFWWRWRSDRKEERAHVDALTALAGTLGGRVVDPAESGAWSAGLLAPMRGETDGLVNRLGTVSRPRFDTALEFRRGEWSVRVGEASVKKVAQNGTRTDYEHRIEVATSRLAPMRISRRNHGGTNSWGRPRPADDVSAQGGELVREVPVTVAAEGGRWHRVAFPPGPFDAQFAVFTGDPAAVSGLLDPETAEYLLDQAHGLPSVLHFEAGLVFGTRPGRIGPGHTLDAVDAVLGLLDRMGVAPARPPSAG</sequence>
<feature type="transmembrane region" description="Helical" evidence="2">
    <location>
        <begin position="6"/>
        <end position="25"/>
    </location>
</feature>
<keyword evidence="2" id="KW-0812">Transmembrane</keyword>
<proteinExistence type="predicted"/>
<keyword evidence="2" id="KW-0472">Membrane</keyword>
<comment type="caution">
    <text evidence="3">The sequence shown here is derived from an EMBL/GenBank/DDBJ whole genome shotgun (WGS) entry which is preliminary data.</text>
</comment>
<name>A0A3N1HA82_9PSEU</name>
<reference evidence="3 4" key="1">
    <citation type="submission" date="2018-11" db="EMBL/GenBank/DDBJ databases">
        <title>Sequencing the genomes of 1000 actinobacteria strains.</title>
        <authorList>
            <person name="Klenk H.-P."/>
        </authorList>
    </citation>
    <scope>NUCLEOTIDE SEQUENCE [LARGE SCALE GENOMIC DNA]</scope>
    <source>
        <strain evidence="3 4">DSM 44231</strain>
    </source>
</reference>
<organism evidence="3 4">
    <name type="scientific">Saccharothrix texasensis</name>
    <dbReference type="NCBI Taxonomy" id="103734"/>
    <lineage>
        <taxon>Bacteria</taxon>
        <taxon>Bacillati</taxon>
        <taxon>Actinomycetota</taxon>
        <taxon>Actinomycetes</taxon>
        <taxon>Pseudonocardiales</taxon>
        <taxon>Pseudonocardiaceae</taxon>
        <taxon>Saccharothrix</taxon>
    </lineage>
</organism>
<evidence type="ECO:0000313" key="3">
    <source>
        <dbReference type="EMBL" id="ROP39429.1"/>
    </source>
</evidence>
<evidence type="ECO:0000256" key="1">
    <source>
        <dbReference type="SAM" id="MobiDB-lite"/>
    </source>
</evidence>
<dbReference type="AlphaFoldDB" id="A0A3N1HA82"/>
<evidence type="ECO:0000256" key="2">
    <source>
        <dbReference type="SAM" id="Phobius"/>
    </source>
</evidence>
<dbReference type="EMBL" id="RJKM01000001">
    <property type="protein sequence ID" value="ROP39429.1"/>
    <property type="molecule type" value="Genomic_DNA"/>
</dbReference>
<evidence type="ECO:0000313" key="4">
    <source>
        <dbReference type="Proteomes" id="UP000268727"/>
    </source>
</evidence>
<accession>A0A3N1HA82</accession>